<gene>
    <name evidence="7" type="ORF">DET50_13027</name>
</gene>
<evidence type="ECO:0000256" key="2">
    <source>
        <dbReference type="ARBA" id="ARBA00022692"/>
    </source>
</evidence>
<evidence type="ECO:0000256" key="1">
    <source>
        <dbReference type="ARBA" id="ARBA00004167"/>
    </source>
</evidence>
<comment type="subcellular location">
    <subcellularLocation>
        <location evidence="1">Membrane</location>
        <topology evidence="1">Single-pass membrane protein</topology>
    </subcellularLocation>
</comment>
<name>A0A366G5P4_9GAMM</name>
<sequence length="227" mass="25766">MGKKKETQQVSSPYLLARREWNERYGSYIARAKVWRGIALTSLVIAAVAVGGVVYFASQNKLIPYIVEVGGDGQPLKAYYAEEAQTLDQRIVRAQLAQFVQDMRSVSTDVAVQRRAVERAYAHLSADMPAYTAVNEWFRQNVPFERAAEETVVVEVRQVLPLSDKTWRIEWVERPRSRNGESMPATRWTGTATIVNSGELNPQTLLYNPTGLYIKDFDWSRDFSGNN</sequence>
<evidence type="ECO:0000313" key="7">
    <source>
        <dbReference type="EMBL" id="RBP21736.1"/>
    </source>
</evidence>
<feature type="transmembrane region" description="Helical" evidence="5">
    <location>
        <begin position="34"/>
        <end position="57"/>
    </location>
</feature>
<keyword evidence="3 5" id="KW-1133">Transmembrane helix</keyword>
<dbReference type="EMBL" id="QNRO01000030">
    <property type="protein sequence ID" value="RBP21736.1"/>
    <property type="molecule type" value="Genomic_DNA"/>
</dbReference>
<organism evidence="7 8">
    <name type="scientific">Marinobacter pelagius</name>
    <dbReference type="NCBI Taxonomy" id="379482"/>
    <lineage>
        <taxon>Bacteria</taxon>
        <taxon>Pseudomonadati</taxon>
        <taxon>Pseudomonadota</taxon>
        <taxon>Gammaproteobacteria</taxon>
        <taxon>Pseudomonadales</taxon>
        <taxon>Marinobacteraceae</taxon>
        <taxon>Marinobacter</taxon>
    </lineage>
</organism>
<evidence type="ECO:0000256" key="5">
    <source>
        <dbReference type="SAM" id="Phobius"/>
    </source>
</evidence>
<dbReference type="OrthoDB" id="9778195at2"/>
<proteinExistence type="predicted"/>
<evidence type="ECO:0000256" key="3">
    <source>
        <dbReference type="ARBA" id="ARBA00022989"/>
    </source>
</evidence>
<evidence type="ECO:0000259" key="6">
    <source>
        <dbReference type="Pfam" id="PF04335"/>
    </source>
</evidence>
<dbReference type="Proteomes" id="UP000252995">
    <property type="component" value="Unassembled WGS sequence"/>
</dbReference>
<dbReference type="Gene3D" id="3.10.450.230">
    <property type="entry name" value="VirB8 protein"/>
    <property type="match status" value="1"/>
</dbReference>
<dbReference type="SUPFAM" id="SSF54427">
    <property type="entry name" value="NTF2-like"/>
    <property type="match status" value="1"/>
</dbReference>
<evidence type="ECO:0000256" key="4">
    <source>
        <dbReference type="ARBA" id="ARBA00023136"/>
    </source>
</evidence>
<dbReference type="NCBIfam" id="NF010446">
    <property type="entry name" value="PRK13872.1"/>
    <property type="match status" value="1"/>
</dbReference>
<dbReference type="AlphaFoldDB" id="A0A366G5P4"/>
<dbReference type="InterPro" id="IPR035658">
    <property type="entry name" value="TrbF"/>
</dbReference>
<comment type="caution">
    <text evidence="7">The sequence shown here is derived from an EMBL/GenBank/DDBJ whole genome shotgun (WGS) entry which is preliminary data.</text>
</comment>
<evidence type="ECO:0000313" key="8">
    <source>
        <dbReference type="Proteomes" id="UP000252995"/>
    </source>
</evidence>
<keyword evidence="2 5" id="KW-0812">Transmembrane</keyword>
<dbReference type="Pfam" id="PF04335">
    <property type="entry name" value="VirB8"/>
    <property type="match status" value="1"/>
</dbReference>
<keyword evidence="4 5" id="KW-0472">Membrane</keyword>
<protein>
    <submittedName>
        <fullName evidence="7">Type IV secretion system protein VirB5</fullName>
    </submittedName>
</protein>
<dbReference type="InterPro" id="IPR032710">
    <property type="entry name" value="NTF2-like_dom_sf"/>
</dbReference>
<dbReference type="GO" id="GO:0016020">
    <property type="term" value="C:membrane"/>
    <property type="evidence" value="ECO:0007669"/>
    <property type="project" value="UniProtKB-SubCell"/>
</dbReference>
<reference evidence="7 8" key="1">
    <citation type="submission" date="2018-06" db="EMBL/GenBank/DDBJ databases">
        <title>Freshwater and sediment microbial communities from various areas in North America, analyzing microbe dynamics in response to fracking.</title>
        <authorList>
            <person name="Lamendella R."/>
        </authorList>
    </citation>
    <scope>NUCLEOTIDE SEQUENCE [LARGE SCALE GENOMIC DNA]</scope>
    <source>
        <strain evidence="7 8">114J</strain>
    </source>
</reference>
<feature type="domain" description="Bacterial virulence protein VirB8" evidence="6">
    <location>
        <begin position="17"/>
        <end position="222"/>
    </location>
</feature>
<dbReference type="InterPro" id="IPR007430">
    <property type="entry name" value="VirB8"/>
</dbReference>
<accession>A0A366G5P4</accession>
<dbReference type="CDD" id="cd16425">
    <property type="entry name" value="TrbF"/>
    <property type="match status" value="1"/>
</dbReference>